<dbReference type="Proteomes" id="UP000245910">
    <property type="component" value="Chromosome III"/>
</dbReference>
<dbReference type="EMBL" id="LN649231">
    <property type="protein sequence ID" value="CEI70357.1"/>
    <property type="molecule type" value="Genomic_DNA"/>
</dbReference>
<name>A0A2L2TWK6_9HYPO</name>
<evidence type="ECO:0000313" key="2">
    <source>
        <dbReference type="Proteomes" id="UP000245910"/>
    </source>
</evidence>
<protein>
    <submittedName>
        <fullName evidence="1">Uncharacterized protein</fullName>
    </submittedName>
</protein>
<reference evidence="2" key="1">
    <citation type="submission" date="2014-10" db="EMBL/GenBank/DDBJ databases">
        <authorList>
            <person name="King R."/>
        </authorList>
    </citation>
    <scope>NUCLEOTIDE SEQUENCE [LARGE SCALE GENOMIC DNA]</scope>
    <source>
        <strain evidence="2">A3/5</strain>
    </source>
</reference>
<proteinExistence type="predicted"/>
<evidence type="ECO:0000313" key="1">
    <source>
        <dbReference type="EMBL" id="CEI70357.1"/>
    </source>
</evidence>
<sequence length="144" mass="16736">MSLLIGKGDVIFVRDVELDNQPIVVEWQQWFATNTERYIPAQYRGSDGTNNDITGNIFIQVSKADDFRRKHDRSEDMYTVRIDRDFQYGQNKEKTKRFLCRFVESLVTAAGEEAARFALSLGIHSGKDIVEWAKKYMGDDLRDF</sequence>
<accession>A0A2L2TWK6</accession>
<organism evidence="1 2">
    <name type="scientific">Fusarium venenatum</name>
    <dbReference type="NCBI Taxonomy" id="56646"/>
    <lineage>
        <taxon>Eukaryota</taxon>
        <taxon>Fungi</taxon>
        <taxon>Dikarya</taxon>
        <taxon>Ascomycota</taxon>
        <taxon>Pezizomycotina</taxon>
        <taxon>Sordariomycetes</taxon>
        <taxon>Hypocreomycetidae</taxon>
        <taxon>Hypocreales</taxon>
        <taxon>Nectriaceae</taxon>
        <taxon>Fusarium</taxon>
    </lineage>
</organism>
<dbReference type="AlphaFoldDB" id="A0A2L2TWK6"/>
<keyword evidence="2" id="KW-1185">Reference proteome</keyword>